<evidence type="ECO:0000259" key="2">
    <source>
        <dbReference type="Pfam" id="PF14746"/>
    </source>
</evidence>
<dbReference type="Pfam" id="PF14746">
    <property type="entry name" value="WASH-7_C"/>
    <property type="match status" value="1"/>
</dbReference>
<dbReference type="Proteomes" id="UP000625711">
    <property type="component" value="Unassembled WGS sequence"/>
</dbReference>
<organism evidence="3 4">
    <name type="scientific">Rhynchophorus ferrugineus</name>
    <name type="common">Red palm weevil</name>
    <name type="synonym">Curculio ferrugineus</name>
    <dbReference type="NCBI Taxonomy" id="354439"/>
    <lineage>
        <taxon>Eukaryota</taxon>
        <taxon>Metazoa</taxon>
        <taxon>Ecdysozoa</taxon>
        <taxon>Arthropoda</taxon>
        <taxon>Hexapoda</taxon>
        <taxon>Insecta</taxon>
        <taxon>Pterygota</taxon>
        <taxon>Neoptera</taxon>
        <taxon>Endopterygota</taxon>
        <taxon>Coleoptera</taxon>
        <taxon>Polyphaga</taxon>
        <taxon>Cucujiformia</taxon>
        <taxon>Curculionidae</taxon>
        <taxon>Dryophthorinae</taxon>
        <taxon>Rhynchophorus</taxon>
    </lineage>
</organism>
<dbReference type="InterPro" id="IPR027307">
    <property type="entry name" value="WASH7"/>
</dbReference>
<evidence type="ECO:0000313" key="3">
    <source>
        <dbReference type="EMBL" id="KAF7268513.1"/>
    </source>
</evidence>
<reference evidence="3" key="1">
    <citation type="submission" date="2020-08" db="EMBL/GenBank/DDBJ databases">
        <title>Genome sequencing and assembly of the red palm weevil Rhynchophorus ferrugineus.</title>
        <authorList>
            <person name="Dias G.B."/>
            <person name="Bergman C.M."/>
            <person name="Manee M."/>
        </authorList>
    </citation>
    <scope>NUCLEOTIDE SEQUENCE</scope>
    <source>
        <strain evidence="3">AA-2017</strain>
        <tissue evidence="3">Whole larva</tissue>
    </source>
</reference>
<dbReference type="InterPro" id="IPR028282">
    <property type="entry name" value="WASH-7_central"/>
</dbReference>
<dbReference type="GO" id="GO:0005768">
    <property type="term" value="C:endosome"/>
    <property type="evidence" value="ECO:0007669"/>
    <property type="project" value="TreeGrafter"/>
</dbReference>
<comment type="caution">
    <text evidence="3">The sequence shown here is derived from an EMBL/GenBank/DDBJ whole genome shotgun (WGS) entry which is preliminary data.</text>
</comment>
<evidence type="ECO:0008006" key="5">
    <source>
        <dbReference type="Google" id="ProtNLM"/>
    </source>
</evidence>
<feature type="domain" description="WASH complex subunit 7 C-terminal" evidence="2">
    <location>
        <begin position="84"/>
        <end position="251"/>
    </location>
</feature>
<dbReference type="Pfam" id="PF14744">
    <property type="entry name" value="WASH-7_mid"/>
    <property type="match status" value="1"/>
</dbReference>
<dbReference type="GO" id="GO:0071203">
    <property type="term" value="C:WASH complex"/>
    <property type="evidence" value="ECO:0007669"/>
    <property type="project" value="InterPro"/>
</dbReference>
<evidence type="ECO:0000259" key="1">
    <source>
        <dbReference type="Pfam" id="PF14744"/>
    </source>
</evidence>
<keyword evidence="4" id="KW-1185">Reference proteome</keyword>
<dbReference type="InterPro" id="IPR028283">
    <property type="entry name" value="WASH-7_C"/>
</dbReference>
<gene>
    <name evidence="3" type="ORF">GWI33_018391</name>
</gene>
<protein>
    <recommendedName>
        <fullName evidence="5">WASH complex subunit 7</fullName>
    </recommendedName>
</protein>
<dbReference type="PANTHER" id="PTHR31409:SF0">
    <property type="entry name" value="WASH COMPLEX SUBUNIT 4"/>
    <property type="match status" value="1"/>
</dbReference>
<dbReference type="OrthoDB" id="10261210at2759"/>
<sequence length="252" mass="29285">MYPYERADKFNTGIRKLGTPDGESYLDLFRKVITQIGNAMGYIRLIRSGGNRCLAEGTCFIPDLTQVKKLKEISENETFNDISKKATDSLMKNLENLTDNFENTTEYFKLLVKGFLTHFRNPNNLHLKNFYIIVPPLTINFVEHSLTCKERLFKKNKANSAFTDDGFALGLAYIIELLDQENHLNSLHWFESVQKKFSLEIANIDKQISLSNNDDRKLKQTLTLSEKRISSFKREFKLLEYSYCSARLFFQT</sequence>
<evidence type="ECO:0000313" key="4">
    <source>
        <dbReference type="Proteomes" id="UP000625711"/>
    </source>
</evidence>
<dbReference type="EMBL" id="JAACXV010014320">
    <property type="protein sequence ID" value="KAF7268513.1"/>
    <property type="molecule type" value="Genomic_DNA"/>
</dbReference>
<dbReference type="GO" id="GO:0016197">
    <property type="term" value="P:endosomal transport"/>
    <property type="evidence" value="ECO:0007669"/>
    <property type="project" value="TreeGrafter"/>
</dbReference>
<feature type="domain" description="WASH complex subunit 7 central" evidence="1">
    <location>
        <begin position="1"/>
        <end position="65"/>
    </location>
</feature>
<dbReference type="AlphaFoldDB" id="A0A834M2M9"/>
<proteinExistence type="predicted"/>
<accession>A0A834M2M9</accession>
<dbReference type="PANTHER" id="PTHR31409">
    <property type="entry name" value="WASH COMPLEX SUBUNIT 4"/>
    <property type="match status" value="1"/>
</dbReference>
<dbReference type="GO" id="GO:0007032">
    <property type="term" value="P:endosome organization"/>
    <property type="evidence" value="ECO:0007669"/>
    <property type="project" value="TreeGrafter"/>
</dbReference>
<name>A0A834M2M9_RHYFE</name>